<gene>
    <name evidence="2" type="ORF">Ctob_004320</name>
</gene>
<accession>A0A0M0JUQ1</accession>
<comment type="caution">
    <text evidence="2">The sequence shown here is derived from an EMBL/GenBank/DDBJ whole genome shotgun (WGS) entry which is preliminary data.</text>
</comment>
<dbReference type="InterPro" id="IPR036410">
    <property type="entry name" value="HSP_DnaJ_Cys-rich_dom_sf"/>
</dbReference>
<evidence type="ECO:0000313" key="3">
    <source>
        <dbReference type="Proteomes" id="UP000037460"/>
    </source>
</evidence>
<feature type="compositionally biased region" description="Low complexity" evidence="1">
    <location>
        <begin position="167"/>
        <end position="189"/>
    </location>
</feature>
<dbReference type="Gene3D" id="2.10.230.10">
    <property type="entry name" value="Heat shock protein DnaJ, cysteine-rich domain"/>
    <property type="match status" value="1"/>
</dbReference>
<dbReference type="SUPFAM" id="SSF57938">
    <property type="entry name" value="DnaJ/Hsp40 cysteine-rich domain"/>
    <property type="match status" value="1"/>
</dbReference>
<feature type="region of interest" description="Disordered" evidence="1">
    <location>
        <begin position="166"/>
        <end position="189"/>
    </location>
</feature>
<evidence type="ECO:0000256" key="1">
    <source>
        <dbReference type="SAM" id="MobiDB-lite"/>
    </source>
</evidence>
<dbReference type="EMBL" id="JWZX01002258">
    <property type="protein sequence ID" value="KOO30245.1"/>
    <property type="molecule type" value="Genomic_DNA"/>
</dbReference>
<reference evidence="3" key="1">
    <citation type="journal article" date="2015" name="PLoS Genet.">
        <title>Genome Sequence and Transcriptome Analyses of Chrysochromulina tobin: Metabolic Tools for Enhanced Algal Fitness in the Prominent Order Prymnesiales (Haptophyceae).</title>
        <authorList>
            <person name="Hovde B.T."/>
            <person name="Deodato C.R."/>
            <person name="Hunsperger H.M."/>
            <person name="Ryken S.A."/>
            <person name="Yost W."/>
            <person name="Jha R.K."/>
            <person name="Patterson J."/>
            <person name="Monnat R.J. Jr."/>
            <person name="Barlow S.B."/>
            <person name="Starkenburg S.R."/>
            <person name="Cattolico R.A."/>
        </authorList>
    </citation>
    <scope>NUCLEOTIDE SEQUENCE</scope>
    <source>
        <strain evidence="3">CCMP291</strain>
    </source>
</reference>
<protein>
    <submittedName>
        <fullName evidence="2">Uncharacterized protein</fullName>
    </submittedName>
</protein>
<sequence length="189" mass="20702">MTQAVIHDAPVQVKPNNTDDIDIEKLRKKYSRPRADLQAEASRDVRRDVLSSSEQKMTEVTMCQACQAHGTVQRQYGFRVLTEVCEQCNGEGCFIKGQGKLASMELKEKVAKVEELIAACEDIDELEELEAALKDKSMVKLDAVLKKARMKMILAREAELAAEEAAKAAAAETSTAQSSSDSPAPAEIS</sequence>
<name>A0A0M0JUQ1_9EUKA</name>
<dbReference type="Proteomes" id="UP000037460">
    <property type="component" value="Unassembled WGS sequence"/>
</dbReference>
<keyword evidence="3" id="KW-1185">Reference proteome</keyword>
<proteinExistence type="predicted"/>
<organism evidence="2 3">
    <name type="scientific">Chrysochromulina tobinii</name>
    <dbReference type="NCBI Taxonomy" id="1460289"/>
    <lineage>
        <taxon>Eukaryota</taxon>
        <taxon>Haptista</taxon>
        <taxon>Haptophyta</taxon>
        <taxon>Prymnesiophyceae</taxon>
        <taxon>Prymnesiales</taxon>
        <taxon>Chrysochromulinaceae</taxon>
        <taxon>Chrysochromulina</taxon>
    </lineage>
</organism>
<evidence type="ECO:0000313" key="2">
    <source>
        <dbReference type="EMBL" id="KOO30245.1"/>
    </source>
</evidence>
<dbReference type="AlphaFoldDB" id="A0A0M0JUQ1"/>